<evidence type="ECO:0000313" key="1">
    <source>
        <dbReference type="EMBL" id="MAA12979.1"/>
    </source>
</evidence>
<name>A0A224YBE4_9ACAR</name>
<sequence length="148" mass="17266">MKIIIKALKNSLRQAKCRCTRKKDDGPSVTGVPGVHICGHSFSTRTKAEFSRFTVYSRFRMYFCYIYTQKIFTCTTSLAVGNKGLTFFLKERRKLTAFRGFFILNVYRYFSSIPLKPGCTPNFAFMTNEEEFSFGVIRDTMKFQTRYI</sequence>
<accession>A0A224YBE4</accession>
<dbReference type="AlphaFoldDB" id="A0A224YBE4"/>
<protein>
    <submittedName>
        <fullName evidence="1">Uncharacterized protein</fullName>
    </submittedName>
</protein>
<reference evidence="1" key="1">
    <citation type="journal article" date="2017" name="Parasit. Vectors">
        <title>Sialotranscriptomics of Rhipicephalus zambeziensis reveals intricate expression profiles of secretory proteins and suggests tight temporal transcriptional regulation during blood-feeding.</title>
        <authorList>
            <person name="de Castro M.H."/>
            <person name="de Klerk D."/>
            <person name="Pienaar R."/>
            <person name="Rees D.J.G."/>
            <person name="Mans B.J."/>
        </authorList>
    </citation>
    <scope>NUCLEOTIDE SEQUENCE</scope>
    <source>
        <tissue evidence="1">Salivary glands</tissue>
    </source>
</reference>
<proteinExistence type="predicted"/>
<dbReference type="EMBL" id="GFPF01001833">
    <property type="protein sequence ID" value="MAA12979.1"/>
    <property type="molecule type" value="Transcribed_RNA"/>
</dbReference>
<organism evidence="1">
    <name type="scientific">Rhipicephalus zambeziensis</name>
    <dbReference type="NCBI Taxonomy" id="60191"/>
    <lineage>
        <taxon>Eukaryota</taxon>
        <taxon>Metazoa</taxon>
        <taxon>Ecdysozoa</taxon>
        <taxon>Arthropoda</taxon>
        <taxon>Chelicerata</taxon>
        <taxon>Arachnida</taxon>
        <taxon>Acari</taxon>
        <taxon>Parasitiformes</taxon>
        <taxon>Ixodida</taxon>
        <taxon>Ixodoidea</taxon>
        <taxon>Ixodidae</taxon>
        <taxon>Rhipicephalinae</taxon>
        <taxon>Rhipicephalus</taxon>
        <taxon>Rhipicephalus</taxon>
    </lineage>
</organism>